<gene>
    <name evidence="2" type="ORF">Anas_04849</name>
</gene>
<sequence>MKSYIAFTFYLLFIYCNIHSGIHSQELDLDSPHDMPKEVMDTVNTIKEKVKDIKKPEDIPQNSPNRIMDCISKYINYKKLKVEIDDSIKRGDLDLVFQKYCGSSAISFGFYLFRKWRSNSIRYSMSSEHKR</sequence>
<name>A0A5N5T0U3_9CRUS</name>
<evidence type="ECO:0000313" key="2">
    <source>
        <dbReference type="EMBL" id="KAB7500111.1"/>
    </source>
</evidence>
<dbReference type="Proteomes" id="UP000326759">
    <property type="component" value="Unassembled WGS sequence"/>
</dbReference>
<feature type="signal peptide" evidence="1">
    <location>
        <begin position="1"/>
        <end position="24"/>
    </location>
</feature>
<keyword evidence="3" id="KW-1185">Reference proteome</keyword>
<feature type="chain" id="PRO_5024435675" evidence="1">
    <location>
        <begin position="25"/>
        <end position="131"/>
    </location>
</feature>
<evidence type="ECO:0000256" key="1">
    <source>
        <dbReference type="SAM" id="SignalP"/>
    </source>
</evidence>
<dbReference type="AlphaFoldDB" id="A0A5N5T0U3"/>
<dbReference type="Pfam" id="PF07165">
    <property type="entry name" value="DUF1397"/>
    <property type="match status" value="1"/>
</dbReference>
<accession>A0A5N5T0U3</accession>
<evidence type="ECO:0000313" key="3">
    <source>
        <dbReference type="Proteomes" id="UP000326759"/>
    </source>
</evidence>
<proteinExistence type="predicted"/>
<dbReference type="EMBL" id="SEYY01015185">
    <property type="protein sequence ID" value="KAB7500111.1"/>
    <property type="molecule type" value="Genomic_DNA"/>
</dbReference>
<dbReference type="InterPro" id="IPR009832">
    <property type="entry name" value="DUF1397"/>
</dbReference>
<dbReference type="OrthoDB" id="6512861at2759"/>
<feature type="non-terminal residue" evidence="2">
    <location>
        <position position="131"/>
    </location>
</feature>
<keyword evidence="1" id="KW-0732">Signal</keyword>
<protein>
    <submittedName>
        <fullName evidence="2">Uncharacterized protein</fullName>
    </submittedName>
</protein>
<organism evidence="2 3">
    <name type="scientific">Armadillidium nasatum</name>
    <dbReference type="NCBI Taxonomy" id="96803"/>
    <lineage>
        <taxon>Eukaryota</taxon>
        <taxon>Metazoa</taxon>
        <taxon>Ecdysozoa</taxon>
        <taxon>Arthropoda</taxon>
        <taxon>Crustacea</taxon>
        <taxon>Multicrustacea</taxon>
        <taxon>Malacostraca</taxon>
        <taxon>Eumalacostraca</taxon>
        <taxon>Peracarida</taxon>
        <taxon>Isopoda</taxon>
        <taxon>Oniscidea</taxon>
        <taxon>Crinocheta</taxon>
        <taxon>Armadillidiidae</taxon>
        <taxon>Armadillidium</taxon>
    </lineage>
</organism>
<comment type="caution">
    <text evidence="2">The sequence shown here is derived from an EMBL/GenBank/DDBJ whole genome shotgun (WGS) entry which is preliminary data.</text>
</comment>
<reference evidence="2 3" key="1">
    <citation type="journal article" date="2019" name="PLoS Biol.">
        <title>Sex chromosomes control vertical transmission of feminizing Wolbachia symbionts in an isopod.</title>
        <authorList>
            <person name="Becking T."/>
            <person name="Chebbi M.A."/>
            <person name="Giraud I."/>
            <person name="Moumen B."/>
            <person name="Laverre T."/>
            <person name="Caubet Y."/>
            <person name="Peccoud J."/>
            <person name="Gilbert C."/>
            <person name="Cordaux R."/>
        </authorList>
    </citation>
    <scope>NUCLEOTIDE SEQUENCE [LARGE SCALE GENOMIC DNA]</scope>
    <source>
        <strain evidence="2">ANa2</strain>
        <tissue evidence="2">Whole body excluding digestive tract and cuticle</tissue>
    </source>
</reference>